<dbReference type="OrthoDB" id="6356688at2759"/>
<keyword evidence="2" id="KW-1185">Reference proteome</keyword>
<comment type="caution">
    <text evidence="1">The sequence shown here is derived from an EMBL/GenBank/DDBJ whole genome shotgun (WGS) entry which is preliminary data.</text>
</comment>
<reference evidence="1 2" key="1">
    <citation type="submission" date="2019-05" db="EMBL/GenBank/DDBJ databases">
        <title>Another draft genome of Portunus trituberculatus and its Hox gene families provides insights of decapod evolution.</title>
        <authorList>
            <person name="Jeong J.-H."/>
            <person name="Song I."/>
            <person name="Kim S."/>
            <person name="Choi T."/>
            <person name="Kim D."/>
            <person name="Ryu S."/>
            <person name="Kim W."/>
        </authorList>
    </citation>
    <scope>NUCLEOTIDE SEQUENCE [LARGE SCALE GENOMIC DNA]</scope>
    <source>
        <tissue evidence="1">Muscle</tissue>
    </source>
</reference>
<gene>
    <name evidence="1" type="ORF">E2C01_060043</name>
</gene>
<dbReference type="AlphaFoldDB" id="A0A5B7H886"/>
<dbReference type="Proteomes" id="UP000324222">
    <property type="component" value="Unassembled WGS sequence"/>
</dbReference>
<evidence type="ECO:0000313" key="1">
    <source>
        <dbReference type="EMBL" id="MPC65905.1"/>
    </source>
</evidence>
<proteinExistence type="predicted"/>
<protein>
    <submittedName>
        <fullName evidence="1">Uncharacterized protein</fullName>
    </submittedName>
</protein>
<name>A0A5B7H886_PORTR</name>
<organism evidence="1 2">
    <name type="scientific">Portunus trituberculatus</name>
    <name type="common">Swimming crab</name>
    <name type="synonym">Neptunus trituberculatus</name>
    <dbReference type="NCBI Taxonomy" id="210409"/>
    <lineage>
        <taxon>Eukaryota</taxon>
        <taxon>Metazoa</taxon>
        <taxon>Ecdysozoa</taxon>
        <taxon>Arthropoda</taxon>
        <taxon>Crustacea</taxon>
        <taxon>Multicrustacea</taxon>
        <taxon>Malacostraca</taxon>
        <taxon>Eumalacostraca</taxon>
        <taxon>Eucarida</taxon>
        <taxon>Decapoda</taxon>
        <taxon>Pleocyemata</taxon>
        <taxon>Brachyura</taxon>
        <taxon>Eubrachyura</taxon>
        <taxon>Portunoidea</taxon>
        <taxon>Portunidae</taxon>
        <taxon>Portuninae</taxon>
        <taxon>Portunus</taxon>
    </lineage>
</organism>
<dbReference type="EMBL" id="VSRR010024002">
    <property type="protein sequence ID" value="MPC65905.1"/>
    <property type="molecule type" value="Genomic_DNA"/>
</dbReference>
<sequence length="109" mass="11854">MDYLHFEQPGKLNLKAYGNVTDAIGKLNLKDAGLLHSKLTKGGSVHAPLATPENMDLGPDYAAVSTLMSPYFVPSSPSVFLLYPCCPYPPSSPLCIILCYHLFSCVFMV</sequence>
<accession>A0A5B7H886</accession>
<evidence type="ECO:0000313" key="2">
    <source>
        <dbReference type="Proteomes" id="UP000324222"/>
    </source>
</evidence>